<dbReference type="Proteomes" id="UP001529369">
    <property type="component" value="Unassembled WGS sequence"/>
</dbReference>
<dbReference type="InterPro" id="IPR008620">
    <property type="entry name" value="FixH"/>
</dbReference>
<gene>
    <name evidence="2" type="ORF">QWZ14_06245</name>
</gene>
<evidence type="ECO:0000256" key="1">
    <source>
        <dbReference type="SAM" id="Phobius"/>
    </source>
</evidence>
<accession>A0ABT8A2R1</accession>
<keyword evidence="1" id="KW-0812">Transmembrane</keyword>
<name>A0ABT8A2R1_9PROT</name>
<dbReference type="EMBL" id="JAUFPN010000058">
    <property type="protein sequence ID" value="MDN3563976.1"/>
    <property type="molecule type" value="Genomic_DNA"/>
</dbReference>
<sequence length="159" mass="17011">MSLTLRPFDPTRGRWIPWVFAGMMLIVVAVNGVLIFSAVHSFTGTTTGAAYDRGRAYNHVIAEAERQAALGWTGRASLAAGRLEVSVTDREGHPVPGRLQGLLHRPLDGRSVPLEFTALAAGGWSAPAAPPAAGQWEARLTLTDAAGRHLDIRQRVIAP</sequence>
<dbReference type="Pfam" id="PF05751">
    <property type="entry name" value="FixH"/>
    <property type="match status" value="1"/>
</dbReference>
<keyword evidence="1" id="KW-0472">Membrane</keyword>
<keyword evidence="3" id="KW-1185">Reference proteome</keyword>
<keyword evidence="1" id="KW-1133">Transmembrane helix</keyword>
<reference evidence="3" key="1">
    <citation type="journal article" date="2019" name="Int. J. Syst. Evol. Microbiol.">
        <title>The Global Catalogue of Microorganisms (GCM) 10K type strain sequencing project: providing services to taxonomists for standard genome sequencing and annotation.</title>
        <authorList>
            <consortium name="The Broad Institute Genomics Platform"/>
            <consortium name="The Broad Institute Genome Sequencing Center for Infectious Disease"/>
            <person name="Wu L."/>
            <person name="Ma J."/>
        </authorList>
    </citation>
    <scope>NUCLEOTIDE SEQUENCE [LARGE SCALE GENOMIC DNA]</scope>
    <source>
        <strain evidence="3">CECT 7131</strain>
    </source>
</reference>
<proteinExistence type="predicted"/>
<protein>
    <submittedName>
        <fullName evidence="2">FixH family protein</fullName>
    </submittedName>
</protein>
<dbReference type="RefSeq" id="WP_290315766.1">
    <property type="nucleotide sequence ID" value="NZ_JAUFPN010000058.1"/>
</dbReference>
<evidence type="ECO:0000313" key="2">
    <source>
        <dbReference type="EMBL" id="MDN3563976.1"/>
    </source>
</evidence>
<feature type="transmembrane region" description="Helical" evidence="1">
    <location>
        <begin position="15"/>
        <end position="36"/>
    </location>
</feature>
<comment type="caution">
    <text evidence="2">The sequence shown here is derived from an EMBL/GenBank/DDBJ whole genome shotgun (WGS) entry which is preliminary data.</text>
</comment>
<evidence type="ECO:0000313" key="3">
    <source>
        <dbReference type="Proteomes" id="UP001529369"/>
    </source>
</evidence>
<organism evidence="2 3">
    <name type="scientific">Paeniroseomonas aquatica</name>
    <dbReference type="NCBI Taxonomy" id="373043"/>
    <lineage>
        <taxon>Bacteria</taxon>
        <taxon>Pseudomonadati</taxon>
        <taxon>Pseudomonadota</taxon>
        <taxon>Alphaproteobacteria</taxon>
        <taxon>Acetobacterales</taxon>
        <taxon>Acetobacteraceae</taxon>
        <taxon>Paeniroseomonas</taxon>
    </lineage>
</organism>